<feature type="transmembrane region" description="Helical" evidence="1">
    <location>
        <begin position="90"/>
        <end position="111"/>
    </location>
</feature>
<feature type="transmembrane region" description="Helical" evidence="1">
    <location>
        <begin position="156"/>
        <end position="181"/>
    </location>
</feature>
<reference evidence="3 4" key="1">
    <citation type="journal article" date="2024" name="Commun. Biol.">
        <title>Comparative genomic analysis of thermophilic fungi reveals convergent evolutionary adaptations and gene losses.</title>
        <authorList>
            <person name="Steindorff A.S."/>
            <person name="Aguilar-Pontes M.V."/>
            <person name="Robinson A.J."/>
            <person name="Andreopoulos B."/>
            <person name="LaButti K."/>
            <person name="Kuo A."/>
            <person name="Mondo S."/>
            <person name="Riley R."/>
            <person name="Otillar R."/>
            <person name="Haridas S."/>
            <person name="Lipzen A."/>
            <person name="Grimwood J."/>
            <person name="Schmutz J."/>
            <person name="Clum A."/>
            <person name="Reid I.D."/>
            <person name="Moisan M.C."/>
            <person name="Butler G."/>
            <person name="Nguyen T.T.M."/>
            <person name="Dewar K."/>
            <person name="Conant G."/>
            <person name="Drula E."/>
            <person name="Henrissat B."/>
            <person name="Hansel C."/>
            <person name="Singer S."/>
            <person name="Hutchinson M.I."/>
            <person name="de Vries R.P."/>
            <person name="Natvig D.O."/>
            <person name="Powell A.J."/>
            <person name="Tsang A."/>
            <person name="Grigoriev I.V."/>
        </authorList>
    </citation>
    <scope>NUCLEOTIDE SEQUENCE [LARGE SCALE GENOMIC DNA]</scope>
    <source>
        <strain evidence="3 4">CBS 494.80</strain>
    </source>
</reference>
<evidence type="ECO:0000256" key="1">
    <source>
        <dbReference type="SAM" id="Phobius"/>
    </source>
</evidence>
<organism evidence="3 4">
    <name type="scientific">Oculimacula yallundae</name>
    <dbReference type="NCBI Taxonomy" id="86028"/>
    <lineage>
        <taxon>Eukaryota</taxon>
        <taxon>Fungi</taxon>
        <taxon>Dikarya</taxon>
        <taxon>Ascomycota</taxon>
        <taxon>Pezizomycotina</taxon>
        <taxon>Leotiomycetes</taxon>
        <taxon>Helotiales</taxon>
        <taxon>Ploettnerulaceae</taxon>
        <taxon>Oculimacula</taxon>
    </lineage>
</organism>
<comment type="caution">
    <text evidence="3">The sequence shown here is derived from an EMBL/GenBank/DDBJ whole genome shotgun (WGS) entry which is preliminary data.</text>
</comment>
<sequence length="286" mass="31148">MLTQGRAQNNPVDEDRFLKNQAMFVGDLVGKEMLKGYEGIASWIHYVQSTQEYRRIFVYIRPNDLSSFLSLYFRNPTSLARITMRLSSGALLLLYWATASSAILVATPLTINDQVTPDRWAKYDLTQVEEGGNHTDVEASVVPRKSMKDVRVCERVLTAAAACVVLINGLSAIAGALGGLIRGLADQHSCGKSYGSLDGISWVYYASGSNCDTTAESLTIAGAIKQHLSTVDHSTLCTTDCLDLTHSGTWNGWLLVGPTNNFNTDLYCGPSLSFSTCKSGGKNDIR</sequence>
<evidence type="ECO:0000313" key="4">
    <source>
        <dbReference type="Proteomes" id="UP001595075"/>
    </source>
</evidence>
<keyword evidence="1" id="KW-0472">Membrane</keyword>
<name>A0ABR4BYH6_9HELO</name>
<evidence type="ECO:0000313" key="3">
    <source>
        <dbReference type="EMBL" id="KAL2062387.1"/>
    </source>
</evidence>
<dbReference type="InterPro" id="IPR046624">
    <property type="entry name" value="CSS2_C"/>
</dbReference>
<feature type="domain" description="Secreted protein CSS2 C-terminal" evidence="2">
    <location>
        <begin position="144"/>
        <end position="267"/>
    </location>
</feature>
<keyword evidence="1" id="KW-1133">Transmembrane helix</keyword>
<protein>
    <recommendedName>
        <fullName evidence="2">Secreted protein CSS2 C-terminal domain-containing protein</fullName>
    </recommendedName>
</protein>
<dbReference type="EMBL" id="JAZHXI010000017">
    <property type="protein sequence ID" value="KAL2062387.1"/>
    <property type="molecule type" value="Genomic_DNA"/>
</dbReference>
<dbReference type="Proteomes" id="UP001595075">
    <property type="component" value="Unassembled WGS sequence"/>
</dbReference>
<dbReference type="Pfam" id="PF20521">
    <property type="entry name" value="DUF6736"/>
    <property type="match status" value="1"/>
</dbReference>
<gene>
    <name evidence="3" type="ORF">VTL71DRAFT_6653</name>
</gene>
<keyword evidence="4" id="KW-1185">Reference proteome</keyword>
<keyword evidence="1" id="KW-0812">Transmembrane</keyword>
<accession>A0ABR4BYH6</accession>
<evidence type="ECO:0000259" key="2">
    <source>
        <dbReference type="Pfam" id="PF20521"/>
    </source>
</evidence>
<proteinExistence type="predicted"/>